<reference evidence="2 3" key="1">
    <citation type="submission" date="2020-08" db="EMBL/GenBank/DDBJ databases">
        <title>Functional genomics of gut bacteria from endangered species of beetles.</title>
        <authorList>
            <person name="Carlos-Shanley C."/>
        </authorList>
    </citation>
    <scope>NUCLEOTIDE SEQUENCE [LARGE SCALE GENOMIC DNA]</scope>
    <source>
        <strain evidence="2 3">S00198</strain>
    </source>
</reference>
<gene>
    <name evidence="2" type="ORF">HNP48_000482</name>
</gene>
<feature type="compositionally biased region" description="Basic and acidic residues" evidence="1">
    <location>
        <begin position="1"/>
        <end position="10"/>
    </location>
</feature>
<dbReference type="AlphaFoldDB" id="A0A7X0U7C7"/>
<name>A0A7X0U7C7_9BURK</name>
<comment type="caution">
    <text evidence="2">The sequence shown here is derived from an EMBL/GenBank/DDBJ whole genome shotgun (WGS) entry which is preliminary data.</text>
</comment>
<feature type="compositionally biased region" description="Basic and acidic residues" evidence="1">
    <location>
        <begin position="42"/>
        <end position="53"/>
    </location>
</feature>
<protein>
    <submittedName>
        <fullName evidence="2">Putative membrane protein YgcG</fullName>
    </submittedName>
</protein>
<feature type="region of interest" description="Disordered" evidence="1">
    <location>
        <begin position="1"/>
        <end position="79"/>
    </location>
</feature>
<evidence type="ECO:0000313" key="2">
    <source>
        <dbReference type="EMBL" id="MBB6557818.1"/>
    </source>
</evidence>
<evidence type="ECO:0000313" key="3">
    <source>
        <dbReference type="Proteomes" id="UP000575083"/>
    </source>
</evidence>
<dbReference type="Proteomes" id="UP000575083">
    <property type="component" value="Unassembled WGS sequence"/>
</dbReference>
<dbReference type="RefSeq" id="WP_184855242.1">
    <property type="nucleotide sequence ID" value="NZ_JACHLK010000001.1"/>
</dbReference>
<sequence>MSSKERRNEEPDNSADPDTGKVAHAHNSTGDKAATQTNQGRRTPESRGDRDTHLGSGNQGQSRQGGAGSSSGGGSRGAG</sequence>
<keyword evidence="3" id="KW-1185">Reference proteome</keyword>
<accession>A0A7X0U7C7</accession>
<proteinExistence type="predicted"/>
<organism evidence="2 3">
    <name type="scientific">Acidovorax soli</name>
    <dbReference type="NCBI Taxonomy" id="592050"/>
    <lineage>
        <taxon>Bacteria</taxon>
        <taxon>Pseudomonadati</taxon>
        <taxon>Pseudomonadota</taxon>
        <taxon>Betaproteobacteria</taxon>
        <taxon>Burkholderiales</taxon>
        <taxon>Comamonadaceae</taxon>
        <taxon>Acidovorax</taxon>
    </lineage>
</organism>
<feature type="compositionally biased region" description="Polar residues" evidence="1">
    <location>
        <begin position="26"/>
        <end position="41"/>
    </location>
</feature>
<dbReference type="EMBL" id="JACHLK010000001">
    <property type="protein sequence ID" value="MBB6557818.1"/>
    <property type="molecule type" value="Genomic_DNA"/>
</dbReference>
<feature type="compositionally biased region" description="Gly residues" evidence="1">
    <location>
        <begin position="63"/>
        <end position="79"/>
    </location>
</feature>
<evidence type="ECO:0000256" key="1">
    <source>
        <dbReference type="SAM" id="MobiDB-lite"/>
    </source>
</evidence>